<dbReference type="PANTHER" id="PTHR11705">
    <property type="entry name" value="PROTEASE FAMILY M14 CARBOXYPEPTIDASE A,B"/>
    <property type="match status" value="1"/>
</dbReference>
<dbReference type="Proteomes" id="UP001164963">
    <property type="component" value="Chromosome"/>
</dbReference>
<dbReference type="RefSeq" id="WP_265539084.1">
    <property type="nucleotide sequence ID" value="NZ_CP098740.1"/>
</dbReference>
<dbReference type="SMART" id="SM00631">
    <property type="entry name" value="Zn_pept"/>
    <property type="match status" value="1"/>
</dbReference>
<keyword evidence="4" id="KW-0378">Hydrolase</keyword>
<dbReference type="SUPFAM" id="SSF53187">
    <property type="entry name" value="Zn-dependent exopeptidases"/>
    <property type="match status" value="1"/>
</dbReference>
<name>A0ABY6PNH0_9ACTN</name>
<evidence type="ECO:0000256" key="3">
    <source>
        <dbReference type="ARBA" id="ARBA00022670"/>
    </source>
</evidence>
<keyword evidence="10" id="KW-1185">Reference proteome</keyword>
<dbReference type="PANTHER" id="PTHR11705:SF143">
    <property type="entry name" value="SLL0236 PROTEIN"/>
    <property type="match status" value="1"/>
</dbReference>
<evidence type="ECO:0000256" key="7">
    <source>
        <dbReference type="PROSITE-ProRule" id="PRU01379"/>
    </source>
</evidence>
<feature type="domain" description="Peptidase M14" evidence="8">
    <location>
        <begin position="58"/>
        <end position="332"/>
    </location>
</feature>
<dbReference type="EMBL" id="CP098740">
    <property type="protein sequence ID" value="UZK53311.1"/>
    <property type="molecule type" value="Genomic_DNA"/>
</dbReference>
<evidence type="ECO:0000256" key="6">
    <source>
        <dbReference type="ARBA" id="ARBA00023049"/>
    </source>
</evidence>
<evidence type="ECO:0000256" key="2">
    <source>
        <dbReference type="ARBA" id="ARBA00005988"/>
    </source>
</evidence>
<dbReference type="Pfam" id="PF00246">
    <property type="entry name" value="Peptidase_M14"/>
    <property type="match status" value="1"/>
</dbReference>
<keyword evidence="3" id="KW-0645">Protease</keyword>
<dbReference type="CDD" id="cd06242">
    <property type="entry name" value="M14-like"/>
    <property type="match status" value="1"/>
</dbReference>
<organism evidence="9 10">
    <name type="scientific">Streptomyces drozdowiczii</name>
    <dbReference type="NCBI Taxonomy" id="202862"/>
    <lineage>
        <taxon>Bacteria</taxon>
        <taxon>Bacillati</taxon>
        <taxon>Actinomycetota</taxon>
        <taxon>Actinomycetes</taxon>
        <taxon>Kitasatosporales</taxon>
        <taxon>Streptomycetaceae</taxon>
        <taxon>Streptomyces</taxon>
    </lineage>
</organism>
<reference evidence="9" key="1">
    <citation type="journal article" date="2022" name="Front. Microbiol.">
        <title>Mirubactin C rescues the lethal effect of cell wall biosynthesis mutations in Bacillus subtilis.</title>
        <authorList>
            <person name="Kepplinger B."/>
            <person name="Wen X."/>
            <person name="Tyler A.R."/>
            <person name="Kim B.Y."/>
            <person name="Brown J."/>
            <person name="Banks P."/>
            <person name="Dashti Y."/>
            <person name="Mackenzie E.S."/>
            <person name="Wills C."/>
            <person name="Kawai Y."/>
            <person name="Waldron K.J."/>
            <person name="Allenby N.E.E."/>
            <person name="Wu L.J."/>
            <person name="Hall M.J."/>
            <person name="Errington J."/>
        </authorList>
    </citation>
    <scope>NUCLEOTIDE SEQUENCE</scope>
    <source>
        <strain evidence="9">MDA8-470</strain>
    </source>
</reference>
<comment type="cofactor">
    <cofactor evidence="1">
        <name>Zn(2+)</name>
        <dbReference type="ChEBI" id="CHEBI:29105"/>
    </cofactor>
</comment>
<comment type="similarity">
    <text evidence="2 7">Belongs to the peptidase M14 family.</text>
</comment>
<evidence type="ECO:0000313" key="9">
    <source>
        <dbReference type="EMBL" id="UZK53311.1"/>
    </source>
</evidence>
<gene>
    <name evidence="9" type="ORF">NEH16_03475</name>
</gene>
<keyword evidence="6" id="KW-0482">Metalloprotease</keyword>
<sequence length="441" mass="46938">MPIAPTAGGRRLPRRGRARDLALAVATAALTVPLLGVPSDAARTTAPRTGFELSGGARWTRQSEEASLLAALARRGDHVFVRRIGTTARGRPLRLVRIGSTDPDALTVLLVCGQHGDEPAAREACLSTVRDLAYAADARTRALLARTEILVVPTANPDGLAAGTRTNADGVDVNRDHLALRSPEARALAAVLRDHEPDVVADLHEYAATAPYYDKDLLVLWPRNPNTDPRLHDEARALALDRVRPAAEKAGFGAGLYGVWTDPATGRPVKRTAGDGQERILRNIAGLTHAVGLLAESRTDALSAEERADPALNARRRVTSQLVVLRALFRYADERRAGIAAATAASRAAGAEDRGPVFLGGSDDEPAAPDDILTDPPCGYRLTAEQFAGVRDELALHAVTSRPVGDGVYVPLRQPARKLIPLLLDGRAAYHLTNGQPDTAC</sequence>
<feature type="active site" description="Proton donor/acceptor" evidence="7">
    <location>
        <position position="296"/>
    </location>
</feature>
<proteinExistence type="inferred from homology"/>
<evidence type="ECO:0000256" key="1">
    <source>
        <dbReference type="ARBA" id="ARBA00001947"/>
    </source>
</evidence>
<dbReference type="InterPro" id="IPR000834">
    <property type="entry name" value="Peptidase_M14"/>
</dbReference>
<accession>A0ABY6PNH0</accession>
<evidence type="ECO:0000256" key="4">
    <source>
        <dbReference type="ARBA" id="ARBA00022801"/>
    </source>
</evidence>
<keyword evidence="5" id="KW-0862">Zinc</keyword>
<dbReference type="Gene3D" id="3.40.630.10">
    <property type="entry name" value="Zn peptidases"/>
    <property type="match status" value="1"/>
</dbReference>
<dbReference type="PROSITE" id="PS52035">
    <property type="entry name" value="PEPTIDASE_M14"/>
    <property type="match status" value="1"/>
</dbReference>
<evidence type="ECO:0000313" key="10">
    <source>
        <dbReference type="Proteomes" id="UP001164963"/>
    </source>
</evidence>
<evidence type="ECO:0000259" key="8">
    <source>
        <dbReference type="PROSITE" id="PS52035"/>
    </source>
</evidence>
<protein>
    <submittedName>
        <fullName evidence="9">M14 family metallocarboxypeptidase</fullName>
    </submittedName>
</protein>
<evidence type="ECO:0000256" key="5">
    <source>
        <dbReference type="ARBA" id="ARBA00022833"/>
    </source>
</evidence>